<dbReference type="Proteomes" id="UP000736335">
    <property type="component" value="Unassembled WGS sequence"/>
</dbReference>
<feature type="compositionally biased region" description="Polar residues" evidence="1">
    <location>
        <begin position="176"/>
        <end position="189"/>
    </location>
</feature>
<dbReference type="AlphaFoldDB" id="A0A9P6HAB1"/>
<feature type="compositionally biased region" description="Polar residues" evidence="1">
    <location>
        <begin position="529"/>
        <end position="542"/>
    </location>
</feature>
<comment type="caution">
    <text evidence="2">The sequence shown here is derived from an EMBL/GenBank/DDBJ whole genome shotgun (WGS) entry which is preliminary data.</text>
</comment>
<dbReference type="OrthoDB" id="10567088at2759"/>
<organism evidence="2 3">
    <name type="scientific">Thelephora terrestris</name>
    <dbReference type="NCBI Taxonomy" id="56493"/>
    <lineage>
        <taxon>Eukaryota</taxon>
        <taxon>Fungi</taxon>
        <taxon>Dikarya</taxon>
        <taxon>Basidiomycota</taxon>
        <taxon>Agaricomycotina</taxon>
        <taxon>Agaricomycetes</taxon>
        <taxon>Thelephorales</taxon>
        <taxon>Thelephoraceae</taxon>
        <taxon>Thelephora</taxon>
    </lineage>
</organism>
<reference evidence="2" key="1">
    <citation type="journal article" date="2020" name="Nat. Commun.">
        <title>Large-scale genome sequencing of mycorrhizal fungi provides insights into the early evolution of symbiotic traits.</title>
        <authorList>
            <person name="Miyauchi S."/>
            <person name="Kiss E."/>
            <person name="Kuo A."/>
            <person name="Drula E."/>
            <person name="Kohler A."/>
            <person name="Sanchez-Garcia M."/>
            <person name="Morin E."/>
            <person name="Andreopoulos B."/>
            <person name="Barry K.W."/>
            <person name="Bonito G."/>
            <person name="Buee M."/>
            <person name="Carver A."/>
            <person name="Chen C."/>
            <person name="Cichocki N."/>
            <person name="Clum A."/>
            <person name="Culley D."/>
            <person name="Crous P.W."/>
            <person name="Fauchery L."/>
            <person name="Girlanda M."/>
            <person name="Hayes R.D."/>
            <person name="Keri Z."/>
            <person name="LaButti K."/>
            <person name="Lipzen A."/>
            <person name="Lombard V."/>
            <person name="Magnuson J."/>
            <person name="Maillard F."/>
            <person name="Murat C."/>
            <person name="Nolan M."/>
            <person name="Ohm R.A."/>
            <person name="Pangilinan J."/>
            <person name="Pereira M.F."/>
            <person name="Perotto S."/>
            <person name="Peter M."/>
            <person name="Pfister S."/>
            <person name="Riley R."/>
            <person name="Sitrit Y."/>
            <person name="Stielow J.B."/>
            <person name="Szollosi G."/>
            <person name="Zifcakova L."/>
            <person name="Stursova M."/>
            <person name="Spatafora J.W."/>
            <person name="Tedersoo L."/>
            <person name="Vaario L.M."/>
            <person name="Yamada A."/>
            <person name="Yan M."/>
            <person name="Wang P."/>
            <person name="Xu J."/>
            <person name="Bruns T."/>
            <person name="Baldrian P."/>
            <person name="Vilgalys R."/>
            <person name="Dunand C."/>
            <person name="Henrissat B."/>
            <person name="Grigoriev I.V."/>
            <person name="Hibbett D."/>
            <person name="Nagy L.G."/>
            <person name="Martin F.M."/>
        </authorList>
    </citation>
    <scope>NUCLEOTIDE SEQUENCE</scope>
    <source>
        <strain evidence="2">UH-Tt-Lm1</strain>
    </source>
</reference>
<feature type="region of interest" description="Disordered" evidence="1">
    <location>
        <begin position="80"/>
        <end position="200"/>
    </location>
</feature>
<keyword evidence="3" id="KW-1185">Reference proteome</keyword>
<feature type="region of interest" description="Disordered" evidence="1">
    <location>
        <begin position="345"/>
        <end position="426"/>
    </location>
</feature>
<protein>
    <submittedName>
        <fullName evidence="2">Uncharacterized protein</fullName>
    </submittedName>
</protein>
<evidence type="ECO:0000256" key="1">
    <source>
        <dbReference type="SAM" id="MobiDB-lite"/>
    </source>
</evidence>
<gene>
    <name evidence="2" type="ORF">BJ322DRAFT_223005</name>
</gene>
<proteinExistence type="predicted"/>
<feature type="region of interest" description="Disordered" evidence="1">
    <location>
        <begin position="528"/>
        <end position="582"/>
    </location>
</feature>
<reference evidence="2" key="2">
    <citation type="submission" date="2020-11" db="EMBL/GenBank/DDBJ databases">
        <authorList>
            <consortium name="DOE Joint Genome Institute"/>
            <person name="Kuo A."/>
            <person name="Miyauchi S."/>
            <person name="Kiss E."/>
            <person name="Drula E."/>
            <person name="Kohler A."/>
            <person name="Sanchez-Garcia M."/>
            <person name="Andreopoulos B."/>
            <person name="Barry K.W."/>
            <person name="Bonito G."/>
            <person name="Buee M."/>
            <person name="Carver A."/>
            <person name="Chen C."/>
            <person name="Cichocki N."/>
            <person name="Clum A."/>
            <person name="Culley D."/>
            <person name="Crous P.W."/>
            <person name="Fauchery L."/>
            <person name="Girlanda M."/>
            <person name="Hayes R."/>
            <person name="Keri Z."/>
            <person name="Labutti K."/>
            <person name="Lipzen A."/>
            <person name="Lombard V."/>
            <person name="Magnuson J."/>
            <person name="Maillard F."/>
            <person name="Morin E."/>
            <person name="Murat C."/>
            <person name="Nolan M."/>
            <person name="Ohm R."/>
            <person name="Pangilinan J."/>
            <person name="Pereira M."/>
            <person name="Perotto S."/>
            <person name="Peter M."/>
            <person name="Riley R."/>
            <person name="Sitrit Y."/>
            <person name="Stielow B."/>
            <person name="Szollosi G."/>
            <person name="Zifcakova L."/>
            <person name="Stursova M."/>
            <person name="Spatafora J.W."/>
            <person name="Tedersoo L."/>
            <person name="Vaario L.-M."/>
            <person name="Yamada A."/>
            <person name="Yan M."/>
            <person name="Wang P."/>
            <person name="Xu J."/>
            <person name="Bruns T."/>
            <person name="Baldrian P."/>
            <person name="Vilgalys R."/>
            <person name="Henrissat B."/>
            <person name="Grigoriev I.V."/>
            <person name="Hibbett D."/>
            <person name="Nagy L.G."/>
            <person name="Martin F.M."/>
        </authorList>
    </citation>
    <scope>NUCLEOTIDE SEQUENCE</scope>
    <source>
        <strain evidence="2">UH-Tt-Lm1</strain>
    </source>
</reference>
<evidence type="ECO:0000313" key="2">
    <source>
        <dbReference type="EMBL" id="KAF9782479.1"/>
    </source>
</evidence>
<name>A0A9P6HAB1_9AGAM</name>
<dbReference type="EMBL" id="WIUZ02000012">
    <property type="protein sequence ID" value="KAF9782479.1"/>
    <property type="molecule type" value="Genomic_DNA"/>
</dbReference>
<feature type="compositionally biased region" description="Polar residues" evidence="1">
    <location>
        <begin position="84"/>
        <end position="101"/>
    </location>
</feature>
<accession>A0A9P6HAB1</accession>
<sequence>MSAMNGPLETCPASSVEKHRFDNISVKCVFKCKNPGYKTYSNLHKHYLDVHKICLHKVAQLDPDNEDEFRKRVASVLSPATGVNAASQRGRLSSHTNQPLAPSSPPQIAGPSSLGGYRTPSNVGQVNLSTSPRFYTTPIPTGSPFQNASASSRPPVLSEVGPSRSSAYHTIRHQPYPQSRPQQPGSHSMLSPVHAQAKGKHREVPYTAMNHGYPTPHTLSPAPYLEVRSSVLERHAPSNTFCKGVTPTAGPYNELYAEPRSSMGPSYSGSPQAVTRISPHVQPTQVPQSSFESTVPGNFPAPATTQEHMRFVNFGQEPEGSASARHVWHTQPQRHLQSGSAMFFPTPPMETNALPDSSPSLPPLAQRKRAPLREDQRRGLARLNIPAAPSRGAAQQPVSHPYSRPVNGSTTSELARQARENRRQGLSTVANAARVTSAQRAPPLAEGQVEAVANIRWEQDHTATVTPYVLEAQERKVPGSLADKQSHPLNPIEPTPVHLGRTSKVSFPQVKEPAPVVNNAIQEFPAATSHGQTRPQGSQQLGGDQCIGGTSGTGPAQPLRCIQPEKPFQPPPGHVERPQTTSEATLVPMVRESDQAPLSIQLYNPDKCQQMKAPGGQDDAQGDTQGTCSLWEGREDIKTPYFYLPETFEPLPFEDSEWW</sequence>
<evidence type="ECO:0000313" key="3">
    <source>
        <dbReference type="Proteomes" id="UP000736335"/>
    </source>
</evidence>
<feature type="compositionally biased region" description="Polar residues" evidence="1">
    <location>
        <begin position="119"/>
        <end position="152"/>
    </location>
</feature>